<dbReference type="Proteomes" id="UP000182725">
    <property type="component" value="Unassembled WGS sequence"/>
</dbReference>
<evidence type="ECO:0000259" key="2">
    <source>
        <dbReference type="Pfam" id="PF08327"/>
    </source>
</evidence>
<protein>
    <submittedName>
        <fullName evidence="3">Uncharacterized conserved protein YndB, AHSA1/START domain</fullName>
    </submittedName>
</protein>
<dbReference type="InterPro" id="IPR023393">
    <property type="entry name" value="START-like_dom_sf"/>
</dbReference>
<gene>
    <name evidence="3" type="ORF">SAMN04489740_2766</name>
</gene>
<dbReference type="EMBL" id="FNTV01000001">
    <property type="protein sequence ID" value="SEE84678.1"/>
    <property type="molecule type" value="Genomic_DNA"/>
</dbReference>
<evidence type="ECO:0000256" key="1">
    <source>
        <dbReference type="ARBA" id="ARBA00006817"/>
    </source>
</evidence>
<reference evidence="3 4" key="1">
    <citation type="submission" date="2016-10" db="EMBL/GenBank/DDBJ databases">
        <authorList>
            <person name="de Groot N.N."/>
        </authorList>
    </citation>
    <scope>NUCLEOTIDE SEQUENCE [LARGE SCALE GENOMIC DNA]</scope>
    <source>
        <strain evidence="3 4">DSM 22274</strain>
    </source>
</reference>
<dbReference type="SUPFAM" id="SSF55961">
    <property type="entry name" value="Bet v1-like"/>
    <property type="match status" value="1"/>
</dbReference>
<evidence type="ECO:0000313" key="3">
    <source>
        <dbReference type="EMBL" id="SEE84678.1"/>
    </source>
</evidence>
<name>A0A1H5M8G3_9MICC</name>
<proteinExistence type="inferred from homology"/>
<comment type="similarity">
    <text evidence="1">Belongs to the AHA1 family.</text>
</comment>
<organism evidence="3 4">
    <name type="scientific">Arthrobacter alpinus</name>
    <dbReference type="NCBI Taxonomy" id="656366"/>
    <lineage>
        <taxon>Bacteria</taxon>
        <taxon>Bacillati</taxon>
        <taxon>Actinomycetota</taxon>
        <taxon>Actinomycetes</taxon>
        <taxon>Micrococcales</taxon>
        <taxon>Micrococcaceae</taxon>
        <taxon>Arthrobacter</taxon>
    </lineage>
</organism>
<accession>A0A1H5M8G3</accession>
<dbReference type="AlphaFoldDB" id="A0A1H5M8G3"/>
<dbReference type="InterPro" id="IPR013538">
    <property type="entry name" value="ASHA1/2-like_C"/>
</dbReference>
<dbReference type="Pfam" id="PF08327">
    <property type="entry name" value="AHSA1"/>
    <property type="match status" value="1"/>
</dbReference>
<dbReference type="RefSeq" id="WP_074712083.1">
    <property type="nucleotide sequence ID" value="NZ_FNTV01000001.1"/>
</dbReference>
<sequence length="189" mass="21526">MATRSTHSPNAALNKDMSRFPLGNAVPLDAQRTELTLTRQYAAAPEVVWAMLTDPEKTQMWWAKVRGQAKTGSSFDVKWLNLKDEGHGIESDWWYGRIVEANEPSLLEFSNDMHGRIRIELTPAENGTRLVFSNVIAVQPEVVLMSLAGWHVHLDHLQEALDGKSVDWQHWWDDFYPCWEQAHALYAGA</sequence>
<dbReference type="Gene3D" id="3.30.530.20">
    <property type="match status" value="1"/>
</dbReference>
<evidence type="ECO:0000313" key="4">
    <source>
        <dbReference type="Proteomes" id="UP000182725"/>
    </source>
</evidence>
<feature type="domain" description="Activator of Hsp90 ATPase homologue 1/2-like C-terminal" evidence="2">
    <location>
        <begin position="43"/>
        <end position="161"/>
    </location>
</feature>